<name>A0A1Z1LXD0_9CAUD</name>
<dbReference type="RefSeq" id="YP_009609378.1">
    <property type="nucleotide sequence ID" value="NC_041996.1"/>
</dbReference>
<reference evidence="1 2" key="1">
    <citation type="submission" date="2017-04" db="EMBL/GenBank/DDBJ databases">
        <title>Environmental T4-family bacteriophages evolve to escape abortive infection via multiple routes in a bacterial host employing altruistic suicide through Type III toxin-antitoxin systems.</title>
        <authorList>
            <person name="Chen B."/>
            <person name="Salmond G.P.C."/>
            <person name="Akusobi C."/>
            <person name="Fang X."/>
        </authorList>
    </citation>
    <scope>NUCLEOTIDE SEQUENCE [LARGE SCALE GENOMIC DNA]</scope>
</reference>
<dbReference type="OrthoDB" id="23113at10239"/>
<dbReference type="Pfam" id="PF17470">
    <property type="entry name" value="Gp45_2"/>
    <property type="match status" value="1"/>
</dbReference>
<dbReference type="KEGG" id="vg:40085462"/>
<protein>
    <submittedName>
        <fullName evidence="1">Uncharacterized protein</fullName>
    </submittedName>
</protein>
<keyword evidence="2" id="KW-1185">Reference proteome</keyword>
<accession>A0A1Z1LXD0</accession>
<evidence type="ECO:0000313" key="1">
    <source>
        <dbReference type="EMBL" id="ARW57476.1"/>
    </source>
</evidence>
<dbReference type="EMBL" id="MF036690">
    <property type="protein sequence ID" value="ARW57476.1"/>
    <property type="molecule type" value="Genomic_DNA"/>
</dbReference>
<dbReference type="Proteomes" id="UP000225148">
    <property type="component" value="Segment"/>
</dbReference>
<organism evidence="1 2">
    <name type="scientific">Serratia phage CHI14</name>
    <dbReference type="NCBI Taxonomy" id="2006941"/>
    <lineage>
        <taxon>Viruses</taxon>
        <taxon>Duplodnaviria</taxon>
        <taxon>Heunggongvirae</taxon>
        <taxon>Uroviricota</taxon>
        <taxon>Caudoviricetes</taxon>
        <taxon>Pantevenvirales</taxon>
        <taxon>Straboviridae</taxon>
        <taxon>Tevenvirinae</taxon>
        <taxon>Winklervirus</taxon>
        <taxon>Winklervirus chi14</taxon>
    </lineage>
</organism>
<dbReference type="InterPro" id="IPR035342">
    <property type="entry name" value="Gp45.2"/>
</dbReference>
<dbReference type="GeneID" id="40085462"/>
<sequence length="63" mass="7392">MIENQHLICAPEIRRYKLVSLVSDLEIMVTDSMLKEGFKDNPSELQKIYSGRSLAWFLEEVFE</sequence>
<evidence type="ECO:0000313" key="2">
    <source>
        <dbReference type="Proteomes" id="UP000225148"/>
    </source>
</evidence>
<proteinExistence type="predicted"/>